<evidence type="ECO:0000259" key="14">
    <source>
        <dbReference type="PROSITE" id="PS51103"/>
    </source>
</evidence>
<dbReference type="EMBL" id="CP046276">
    <property type="protein sequence ID" value="QGS51970.1"/>
    <property type="molecule type" value="Genomic_DNA"/>
</dbReference>
<dbReference type="GO" id="GO:0009401">
    <property type="term" value="P:phosphoenolpyruvate-dependent sugar phosphotransferase system"/>
    <property type="evidence" value="ECO:0007669"/>
    <property type="project" value="UniProtKB-KW"/>
</dbReference>
<evidence type="ECO:0000256" key="8">
    <source>
        <dbReference type="ARBA" id="ARBA00022777"/>
    </source>
</evidence>
<evidence type="ECO:0000256" key="7">
    <source>
        <dbReference type="ARBA" id="ARBA00022692"/>
    </source>
</evidence>
<feature type="active site" description="Phosphocysteine intermediate; for EIIB activity" evidence="11">
    <location>
        <position position="29"/>
    </location>
</feature>
<dbReference type="InterPro" id="IPR003352">
    <property type="entry name" value="PTS_EIIC"/>
</dbReference>
<feature type="domain" description="PTS EIIB type-1" evidence="13">
    <location>
        <begin position="7"/>
        <end position="91"/>
    </location>
</feature>
<comment type="subcellular location">
    <subcellularLocation>
        <location evidence="1">Cell membrane</location>
        <topology evidence="1">Multi-pass membrane protein</topology>
    </subcellularLocation>
</comment>
<evidence type="ECO:0000256" key="6">
    <source>
        <dbReference type="ARBA" id="ARBA00022683"/>
    </source>
</evidence>
<evidence type="ECO:0000256" key="11">
    <source>
        <dbReference type="PROSITE-ProRule" id="PRU00421"/>
    </source>
</evidence>
<feature type="transmembrane region" description="Helical" evidence="12">
    <location>
        <begin position="184"/>
        <end position="205"/>
    </location>
</feature>
<dbReference type="PANTHER" id="PTHR30175">
    <property type="entry name" value="PHOSPHOTRANSFERASE SYSTEM TRANSPORT PROTEIN"/>
    <property type="match status" value="1"/>
</dbReference>
<dbReference type="SUPFAM" id="SSF55604">
    <property type="entry name" value="Glucose permease domain IIB"/>
    <property type="match status" value="1"/>
</dbReference>
<dbReference type="InterPro" id="IPR013013">
    <property type="entry name" value="PTS_EIIC_1"/>
</dbReference>
<evidence type="ECO:0000313" key="16">
    <source>
        <dbReference type="Proteomes" id="UP000424468"/>
    </source>
</evidence>
<reference evidence="15 16" key="1">
    <citation type="submission" date="2019-11" db="EMBL/GenBank/DDBJ databases">
        <title>Complete genome sequence of Spiroplasma tabanidicola TAUS-1 (DSM 22603).</title>
        <authorList>
            <person name="Huang C.-T."/>
            <person name="Lin Y.-C."/>
            <person name="Kuo C.-H."/>
        </authorList>
    </citation>
    <scope>NUCLEOTIDE SEQUENCE [LARGE SCALE GENOMIC DNA]</scope>
    <source>
        <strain evidence="15 16">TAUS-1</strain>
    </source>
</reference>
<dbReference type="RefSeq" id="WP_156006461.1">
    <property type="nucleotide sequence ID" value="NZ_CP046276.1"/>
</dbReference>
<keyword evidence="2" id="KW-0813">Transport</keyword>
<evidence type="ECO:0000313" key="15">
    <source>
        <dbReference type="EMBL" id="QGS51970.1"/>
    </source>
</evidence>
<dbReference type="Pfam" id="PF00367">
    <property type="entry name" value="PTS_EIIB"/>
    <property type="match status" value="1"/>
</dbReference>
<evidence type="ECO:0000256" key="10">
    <source>
        <dbReference type="ARBA" id="ARBA00023136"/>
    </source>
</evidence>
<dbReference type="GO" id="GO:0016301">
    <property type="term" value="F:kinase activity"/>
    <property type="evidence" value="ECO:0007669"/>
    <property type="project" value="UniProtKB-KW"/>
</dbReference>
<dbReference type="PROSITE" id="PS51103">
    <property type="entry name" value="PTS_EIIC_TYPE_1"/>
    <property type="match status" value="1"/>
</dbReference>
<feature type="transmembrane region" description="Helical" evidence="12">
    <location>
        <begin position="212"/>
        <end position="228"/>
    </location>
</feature>
<dbReference type="PROSITE" id="PS51098">
    <property type="entry name" value="PTS_EIIB_TYPE_1"/>
    <property type="match status" value="1"/>
</dbReference>
<dbReference type="Gene3D" id="3.30.1360.60">
    <property type="entry name" value="Glucose permease domain IIB"/>
    <property type="match status" value="1"/>
</dbReference>
<dbReference type="Proteomes" id="UP000424468">
    <property type="component" value="Chromosome"/>
</dbReference>
<dbReference type="KEGG" id="stab:STABA_v1c06070"/>
<sequence length="554" mass="61408">MIKKDYINSAQELFNSLGGYENIISFMHCMTRMRFQLKNWDIVNEEEIKKASYSTGIKKNVGGNEYQVIIGMDVKNFYETFCKINNYDIDGKTIIDNNIKVSSDDINFVTKQNDEISKMKGKFRVKGITNKCLSFISKVFSPIVYPLIGYGLLLTIWSLLTVEWNGTNTSAGDSVHFLGQFADILNVLTSTFSLFITIAVGYTVFKAMRCTPIYGILIAVVLTAPGLINMGDVKPEEGQTILGQYPGWTLFGEGTTYPFKINFNGLMVPMIIVAIFGAYMERWTSKIKNVTARNILSLVLIIAVTFLFSVFIIAPIGMLFTNYLSISVNWLSTNYIAKYIAVPLIGALYGPLVITGLHHSLTPIILQGQAMYGATIIQGLCTLSNVSQGVATIAFVVLNRKVKQLKELGISNGVSSIIGGITEPSLFTVNLKHLYPLIACSIGVFCGSLVLVASNTYALQGASSIFGYLMFQHKAPDATGVSTWFGGGFLWGAISILVSCCVTFLMTIILGKVKYFSQRTRNLLLEDFNEDIFELKKTYKENKKIKTNKVKQTK</sequence>
<evidence type="ECO:0000256" key="5">
    <source>
        <dbReference type="ARBA" id="ARBA00022679"/>
    </source>
</evidence>
<feature type="transmembrane region" description="Helical" evidence="12">
    <location>
        <begin position="292"/>
        <end position="316"/>
    </location>
</feature>
<dbReference type="GO" id="GO:0008982">
    <property type="term" value="F:protein-N(PI)-phosphohistidine-sugar phosphotransferase activity"/>
    <property type="evidence" value="ECO:0007669"/>
    <property type="project" value="InterPro"/>
</dbReference>
<dbReference type="PANTHER" id="PTHR30175:SF1">
    <property type="entry name" value="PTS SYSTEM ARBUTIN-, CELLOBIOSE-, AND SALICIN-SPECIFIC EIIBC COMPONENT-RELATED"/>
    <property type="match status" value="1"/>
</dbReference>
<keyword evidence="10 12" id="KW-0472">Membrane</keyword>
<dbReference type="InterPro" id="IPR050558">
    <property type="entry name" value="PTS_Sugar-Specific_Components"/>
</dbReference>
<dbReference type="InterPro" id="IPR036878">
    <property type="entry name" value="Glu_permease_IIB"/>
</dbReference>
<evidence type="ECO:0000256" key="4">
    <source>
        <dbReference type="ARBA" id="ARBA00022597"/>
    </source>
</evidence>
<feature type="transmembrane region" description="Helical" evidence="12">
    <location>
        <begin position="143"/>
        <end position="164"/>
    </location>
</feature>
<dbReference type="GO" id="GO:0090589">
    <property type="term" value="F:protein-phosphocysteine-trehalose phosphotransferase system transporter activity"/>
    <property type="evidence" value="ECO:0007669"/>
    <property type="project" value="TreeGrafter"/>
</dbReference>
<keyword evidence="4" id="KW-0762">Sugar transport</keyword>
<dbReference type="InterPro" id="IPR018113">
    <property type="entry name" value="PTrfase_EIIB_Cys"/>
</dbReference>
<evidence type="ECO:0000256" key="1">
    <source>
        <dbReference type="ARBA" id="ARBA00004651"/>
    </source>
</evidence>
<dbReference type="AlphaFoldDB" id="A0A6I6C6Z4"/>
<evidence type="ECO:0000259" key="13">
    <source>
        <dbReference type="PROSITE" id="PS51098"/>
    </source>
</evidence>
<dbReference type="GO" id="GO:0015771">
    <property type="term" value="P:trehalose transport"/>
    <property type="evidence" value="ECO:0007669"/>
    <property type="project" value="TreeGrafter"/>
</dbReference>
<keyword evidence="16" id="KW-1185">Reference proteome</keyword>
<protein>
    <submittedName>
        <fullName evidence="15">PTS system, trehalose-specific IIBC component</fullName>
    </submittedName>
</protein>
<evidence type="ECO:0000256" key="3">
    <source>
        <dbReference type="ARBA" id="ARBA00022475"/>
    </source>
</evidence>
<dbReference type="PROSITE" id="PS01035">
    <property type="entry name" value="PTS_EIIB_TYPE_1_CYS"/>
    <property type="match status" value="1"/>
</dbReference>
<organism evidence="15 16">
    <name type="scientific">Spiroplasma tabanidicola</name>
    <dbReference type="NCBI Taxonomy" id="324079"/>
    <lineage>
        <taxon>Bacteria</taxon>
        <taxon>Bacillati</taxon>
        <taxon>Mycoplasmatota</taxon>
        <taxon>Mollicutes</taxon>
        <taxon>Entomoplasmatales</taxon>
        <taxon>Spiroplasmataceae</taxon>
        <taxon>Spiroplasma</taxon>
    </lineage>
</organism>
<evidence type="ECO:0000256" key="12">
    <source>
        <dbReference type="SAM" id="Phobius"/>
    </source>
</evidence>
<feature type="transmembrane region" description="Helical" evidence="12">
    <location>
        <begin position="434"/>
        <end position="454"/>
    </location>
</feature>
<proteinExistence type="predicted"/>
<accession>A0A6I6C6Z4</accession>
<dbReference type="CDD" id="cd00212">
    <property type="entry name" value="PTS_IIB_glc"/>
    <property type="match status" value="1"/>
</dbReference>
<evidence type="ECO:0000256" key="2">
    <source>
        <dbReference type="ARBA" id="ARBA00022448"/>
    </source>
</evidence>
<keyword evidence="5" id="KW-0808">Transferase</keyword>
<feature type="transmembrane region" description="Helical" evidence="12">
    <location>
        <begin position="336"/>
        <end position="357"/>
    </location>
</feature>
<feature type="transmembrane region" description="Helical" evidence="12">
    <location>
        <begin position="261"/>
        <end position="280"/>
    </location>
</feature>
<keyword evidence="6" id="KW-0598">Phosphotransferase system</keyword>
<keyword evidence="3" id="KW-1003">Cell membrane</keyword>
<gene>
    <name evidence="15" type="primary">treB</name>
    <name evidence="15" type="ORF">STABA_v1c06070</name>
</gene>
<keyword evidence="9 12" id="KW-1133">Transmembrane helix</keyword>
<feature type="transmembrane region" description="Helical" evidence="12">
    <location>
        <begin position="489"/>
        <end position="511"/>
    </location>
</feature>
<evidence type="ECO:0000256" key="9">
    <source>
        <dbReference type="ARBA" id="ARBA00022989"/>
    </source>
</evidence>
<name>A0A6I6C6Z4_9MOLU</name>
<dbReference type="InterPro" id="IPR001996">
    <property type="entry name" value="PTS_IIB_1"/>
</dbReference>
<keyword evidence="8" id="KW-0418">Kinase</keyword>
<keyword evidence="7 12" id="KW-0812">Transmembrane</keyword>
<feature type="domain" description="PTS EIIC type-1" evidence="14">
    <location>
        <begin position="134"/>
        <end position="522"/>
    </location>
</feature>
<dbReference type="Pfam" id="PF02378">
    <property type="entry name" value="PTS_EIIC"/>
    <property type="match status" value="1"/>
</dbReference>
<dbReference type="OrthoDB" id="9769191at2"/>
<dbReference type="GO" id="GO:0005886">
    <property type="term" value="C:plasma membrane"/>
    <property type="evidence" value="ECO:0007669"/>
    <property type="project" value="UniProtKB-SubCell"/>
</dbReference>